<dbReference type="Proteomes" id="UP000245138">
    <property type="component" value="Unassembled WGS sequence"/>
</dbReference>
<dbReference type="InterPro" id="IPR008514">
    <property type="entry name" value="T6SS_Hcp"/>
</dbReference>
<evidence type="ECO:0000313" key="2">
    <source>
        <dbReference type="Proteomes" id="UP000245138"/>
    </source>
</evidence>
<organism evidence="1 2">
    <name type="scientific">Brenneria roseae subsp. americana</name>
    <dbReference type="NCBI Taxonomy" id="1508507"/>
    <lineage>
        <taxon>Bacteria</taxon>
        <taxon>Pseudomonadati</taxon>
        <taxon>Pseudomonadota</taxon>
        <taxon>Gammaproteobacteria</taxon>
        <taxon>Enterobacterales</taxon>
        <taxon>Pectobacteriaceae</taxon>
        <taxon>Brenneria</taxon>
    </lineage>
</organism>
<dbReference type="RefSeq" id="WP_109052840.1">
    <property type="nucleotide sequence ID" value="NZ_QDKJ01000002.1"/>
</dbReference>
<gene>
    <name evidence="1" type="ORF">B4923_02785</name>
</gene>
<dbReference type="EMBL" id="QDKJ01000002">
    <property type="protein sequence ID" value="PWC14981.1"/>
    <property type="molecule type" value="Genomic_DNA"/>
</dbReference>
<dbReference type="Pfam" id="PF05638">
    <property type="entry name" value="T6SS_HCP"/>
    <property type="match status" value="1"/>
</dbReference>
<dbReference type="AlphaFoldDB" id="A0A2U1U004"/>
<name>A0A2U1U004_9GAMM</name>
<dbReference type="SUPFAM" id="SSF141452">
    <property type="entry name" value="Hcp1-like"/>
    <property type="match status" value="1"/>
</dbReference>
<comment type="caution">
    <text evidence="1">The sequence shown here is derived from an EMBL/GenBank/DDBJ whole genome shotgun (WGS) entry which is preliminary data.</text>
</comment>
<dbReference type="NCBIfam" id="TIGR03344">
    <property type="entry name" value="VI_effect_Hcp1"/>
    <property type="match status" value="1"/>
</dbReference>
<proteinExistence type="predicted"/>
<accession>A0A2U1U004</accession>
<reference evidence="1 2" key="1">
    <citation type="submission" date="2018-04" db="EMBL/GenBank/DDBJ databases">
        <title>Brenneria corticis sp.nov.</title>
        <authorList>
            <person name="Li Y."/>
        </authorList>
    </citation>
    <scope>NUCLEOTIDE SEQUENCE [LARGE SCALE GENOMIC DNA]</scope>
    <source>
        <strain evidence="1 2">LMG 27715</strain>
    </source>
</reference>
<dbReference type="InterPro" id="IPR036624">
    <property type="entry name" value="Hcp1-lik_sf"/>
</dbReference>
<sequence length="159" mass="17830">MSSIIYLELTGDKQGLISSGCSSLQSIGNRSQLGHEDQIQVLSLNHSMSYDDNLSCHPVELVKFIDKSSPLLGVSTSSNERLTANFFLYRVNSAGQLELFYEIKLTDARIVDISCNYPHSINNNEMMPYEKVLLKYNSISWEHKVAGTSGYSIWNDSIL</sequence>
<dbReference type="Gene3D" id="2.30.110.20">
    <property type="entry name" value="Hcp1-like"/>
    <property type="match status" value="1"/>
</dbReference>
<dbReference type="PANTHER" id="PTHR34319">
    <property type="entry name" value="MAJOR EXPORTED PROTEIN"/>
    <property type="match status" value="1"/>
</dbReference>
<keyword evidence="2" id="KW-1185">Reference proteome</keyword>
<evidence type="ECO:0000313" key="1">
    <source>
        <dbReference type="EMBL" id="PWC14981.1"/>
    </source>
</evidence>
<dbReference type="InterPro" id="IPR052947">
    <property type="entry name" value="T6SS_Hcp1_domain"/>
</dbReference>
<dbReference type="PANTHER" id="PTHR34319:SF7">
    <property type="entry name" value="HNH ENDONUCLEASE DOMAIN-CONTAINING PROTEIN"/>
    <property type="match status" value="1"/>
</dbReference>
<dbReference type="OrthoDB" id="5674026at2"/>
<protein>
    <submittedName>
        <fullName evidence="1">Type VI secretion system tube protein Hcp</fullName>
    </submittedName>
</protein>